<accession>A0A7R9FDZ3</accession>
<dbReference type="InterPro" id="IPR016565">
    <property type="entry name" value="Proteasome_assmbl_chp_1"/>
</dbReference>
<evidence type="ECO:0000256" key="4">
    <source>
        <dbReference type="SAM" id="MobiDB-lite"/>
    </source>
</evidence>
<dbReference type="GO" id="GO:0070628">
    <property type="term" value="F:proteasome binding"/>
    <property type="evidence" value="ECO:0007669"/>
    <property type="project" value="TreeGrafter"/>
</dbReference>
<evidence type="ECO:0000256" key="2">
    <source>
        <dbReference type="ARBA" id="ARBA00019180"/>
    </source>
</evidence>
<sequence length="307" mass="35134">MSTFFGEIVQRPSRAFWDEEDESSDDDSNLNKPLGSNELTMKWKNEENQKTYSAELFLLVNGYVAEEYVKRVILNKDAVANIYETQPKEKSNRTSQSKLDAEVAQLYFLDSNISPFMREAKHVIIMTSHSVGSHFHEDRSELPLSFLKQLQTDNYLGAKLYGHLEQPNTVTGVPAQALSWCQVFKVPAVAYILYTDCEQVDSITTEPLRQLVSKLPVKLPQKSLLPAVAQEQGEHFTTARAFKRSGAYHPRTFQKARAYRPRALKRAIAYCSWVLKRIRAYQSLTSKGRQELKVQGTSREQDPTRAY</sequence>
<organism evidence="5">
    <name type="scientific">Timema tahoe</name>
    <dbReference type="NCBI Taxonomy" id="61484"/>
    <lineage>
        <taxon>Eukaryota</taxon>
        <taxon>Metazoa</taxon>
        <taxon>Ecdysozoa</taxon>
        <taxon>Arthropoda</taxon>
        <taxon>Hexapoda</taxon>
        <taxon>Insecta</taxon>
        <taxon>Pterygota</taxon>
        <taxon>Neoptera</taxon>
        <taxon>Polyneoptera</taxon>
        <taxon>Phasmatodea</taxon>
        <taxon>Timematodea</taxon>
        <taxon>Timematoidea</taxon>
        <taxon>Timematidae</taxon>
        <taxon>Timema</taxon>
    </lineage>
</organism>
<proteinExistence type="inferred from homology"/>
<comment type="similarity">
    <text evidence="1">Belongs to the PSMG1 family.</text>
</comment>
<protein>
    <recommendedName>
        <fullName evidence="2">Proteasome assembly chaperone 1</fullName>
    </recommendedName>
</protein>
<dbReference type="EMBL" id="OE000002">
    <property type="protein sequence ID" value="CAD7451804.1"/>
    <property type="molecule type" value="Genomic_DNA"/>
</dbReference>
<dbReference type="PANTHER" id="PTHR15069">
    <property type="entry name" value="PROTEASOME ASSEMBLY CHAPERONE 1"/>
    <property type="match status" value="1"/>
</dbReference>
<dbReference type="PANTHER" id="PTHR15069:SF1">
    <property type="entry name" value="PROTEASOME ASSEMBLY CHAPERONE 1"/>
    <property type="match status" value="1"/>
</dbReference>
<feature type="compositionally biased region" description="Acidic residues" evidence="4">
    <location>
        <begin position="18"/>
        <end position="28"/>
    </location>
</feature>
<keyword evidence="3" id="KW-0143">Chaperone</keyword>
<evidence type="ECO:0000256" key="3">
    <source>
        <dbReference type="ARBA" id="ARBA00023186"/>
    </source>
</evidence>
<evidence type="ECO:0000256" key="1">
    <source>
        <dbReference type="ARBA" id="ARBA00005261"/>
    </source>
</evidence>
<dbReference type="AlphaFoldDB" id="A0A7R9FDZ3"/>
<dbReference type="Pfam" id="PF16094">
    <property type="entry name" value="PAC1"/>
    <property type="match status" value="1"/>
</dbReference>
<feature type="region of interest" description="Disordered" evidence="4">
    <location>
        <begin position="16"/>
        <end position="35"/>
    </location>
</feature>
<reference evidence="5" key="1">
    <citation type="submission" date="2020-11" db="EMBL/GenBank/DDBJ databases">
        <authorList>
            <person name="Tran Van P."/>
        </authorList>
    </citation>
    <scope>NUCLEOTIDE SEQUENCE</scope>
</reference>
<gene>
    <name evidence="5" type="ORF">TTEB3V08_LOCUS6</name>
</gene>
<dbReference type="GO" id="GO:0005783">
    <property type="term" value="C:endoplasmic reticulum"/>
    <property type="evidence" value="ECO:0007669"/>
    <property type="project" value="InterPro"/>
</dbReference>
<name>A0A7R9FDZ3_9NEOP</name>
<evidence type="ECO:0000313" key="5">
    <source>
        <dbReference type="EMBL" id="CAD7451804.1"/>
    </source>
</evidence>
<dbReference type="GO" id="GO:0080129">
    <property type="term" value="P:proteasome core complex assembly"/>
    <property type="evidence" value="ECO:0007669"/>
    <property type="project" value="TreeGrafter"/>
</dbReference>